<dbReference type="CDD" id="cd02440">
    <property type="entry name" value="AdoMet_MTases"/>
    <property type="match status" value="1"/>
</dbReference>
<dbReference type="InterPro" id="IPR013216">
    <property type="entry name" value="Methyltransf_11"/>
</dbReference>
<dbReference type="Pfam" id="PF08241">
    <property type="entry name" value="Methyltransf_11"/>
    <property type="match status" value="1"/>
</dbReference>
<sequence>MLIGLFYLRALNMRQNIDADYIHKLNKKFHDQEEAYNYDSRMGATYDYESQQQTIKELESVLGHALPKGGTVVDVASGTGNLAVKLAATNWYKQVIAVDISERSLDVAHQNAHKMQTTIKTITSDMTILPFDDNSVDLVVGCAFLHHLPDPKTFMQEVLRILKPGGEFIIIGEPTTHGGQLIEIIKAPLVWINNLRRYFFNQRQQQMRWDHANIDVHDFNQQDAEQLLRGFNTPKIITEGFLSPIVDQGLMTPIRSILSEKSRIKPIFVSINRGLAWCDATIFNAIIPKFWRVSLKLSGEKP</sequence>
<evidence type="ECO:0000313" key="3">
    <source>
        <dbReference type="EMBL" id="PSU49685.1"/>
    </source>
</evidence>
<name>A0A2T3JL04_PHOPO</name>
<dbReference type="InterPro" id="IPR029063">
    <property type="entry name" value="SAM-dependent_MTases_sf"/>
</dbReference>
<dbReference type="PANTHER" id="PTHR43591">
    <property type="entry name" value="METHYLTRANSFERASE"/>
    <property type="match status" value="1"/>
</dbReference>
<proteinExistence type="predicted"/>
<keyword evidence="3" id="KW-0489">Methyltransferase</keyword>
<accession>A0A2T3JL04</accession>
<dbReference type="AlphaFoldDB" id="A0A2T3JL04"/>
<reference evidence="4 5" key="1">
    <citation type="submission" date="2018-03" db="EMBL/GenBank/DDBJ databases">
        <title>Whole genome sequencing of Histamine producing bacteria.</title>
        <authorList>
            <person name="Butler K."/>
        </authorList>
    </citation>
    <scope>NUCLEOTIDE SEQUENCE [LARGE SCALE GENOMIC DNA]</scope>
    <source>
        <strain evidence="3 5">FS-6.1</strain>
        <strain evidence="2 4">FS-6.2</strain>
    </source>
</reference>
<evidence type="ECO:0000313" key="2">
    <source>
        <dbReference type="EMBL" id="PSU24443.1"/>
    </source>
</evidence>
<evidence type="ECO:0000313" key="5">
    <source>
        <dbReference type="Proteomes" id="UP000241618"/>
    </source>
</evidence>
<comment type="caution">
    <text evidence="3">The sequence shown here is derived from an EMBL/GenBank/DDBJ whole genome shotgun (WGS) entry which is preliminary data.</text>
</comment>
<dbReference type="GO" id="GO:0008757">
    <property type="term" value="F:S-adenosylmethionine-dependent methyltransferase activity"/>
    <property type="evidence" value="ECO:0007669"/>
    <property type="project" value="InterPro"/>
</dbReference>
<keyword evidence="3" id="KW-0808">Transferase</keyword>
<evidence type="ECO:0000259" key="1">
    <source>
        <dbReference type="Pfam" id="PF08241"/>
    </source>
</evidence>
<dbReference type="GO" id="GO:0032259">
    <property type="term" value="P:methylation"/>
    <property type="evidence" value="ECO:0007669"/>
    <property type="project" value="UniProtKB-KW"/>
</dbReference>
<dbReference type="SUPFAM" id="SSF53335">
    <property type="entry name" value="S-adenosyl-L-methionine-dependent methyltransferases"/>
    <property type="match status" value="1"/>
</dbReference>
<keyword evidence="4" id="KW-1185">Reference proteome</keyword>
<organism evidence="3 5">
    <name type="scientific">Photobacterium phosphoreum</name>
    <dbReference type="NCBI Taxonomy" id="659"/>
    <lineage>
        <taxon>Bacteria</taxon>
        <taxon>Pseudomonadati</taxon>
        <taxon>Pseudomonadota</taxon>
        <taxon>Gammaproteobacteria</taxon>
        <taxon>Vibrionales</taxon>
        <taxon>Vibrionaceae</taxon>
        <taxon>Photobacterium</taxon>
    </lineage>
</organism>
<protein>
    <submittedName>
        <fullName evidence="3">Class I SAM-dependent methyltransferase</fullName>
    </submittedName>
</protein>
<dbReference type="Proteomes" id="UP000241405">
    <property type="component" value="Unassembled WGS sequence"/>
</dbReference>
<dbReference type="EMBL" id="PYMO01000012">
    <property type="protein sequence ID" value="PSU24443.1"/>
    <property type="molecule type" value="Genomic_DNA"/>
</dbReference>
<gene>
    <name evidence="3" type="ORF">C9J18_15825</name>
    <name evidence="2" type="ORF">CTM96_12425</name>
</gene>
<dbReference type="Gene3D" id="3.40.50.150">
    <property type="entry name" value="Vaccinia Virus protein VP39"/>
    <property type="match status" value="1"/>
</dbReference>
<dbReference type="EMBL" id="PYMP01000016">
    <property type="protein sequence ID" value="PSU49685.1"/>
    <property type="molecule type" value="Genomic_DNA"/>
</dbReference>
<evidence type="ECO:0000313" key="4">
    <source>
        <dbReference type="Proteomes" id="UP000241405"/>
    </source>
</evidence>
<dbReference type="Proteomes" id="UP000241618">
    <property type="component" value="Unassembled WGS sequence"/>
</dbReference>
<feature type="domain" description="Methyltransferase type 11" evidence="1">
    <location>
        <begin position="73"/>
        <end position="170"/>
    </location>
</feature>